<organism evidence="10 11">
    <name type="scientific">Geotrichum candidum</name>
    <name type="common">Oospora lactis</name>
    <name type="synonym">Dipodascus geotrichum</name>
    <dbReference type="NCBI Taxonomy" id="1173061"/>
    <lineage>
        <taxon>Eukaryota</taxon>
        <taxon>Fungi</taxon>
        <taxon>Dikarya</taxon>
        <taxon>Ascomycota</taxon>
        <taxon>Saccharomycotina</taxon>
        <taxon>Dipodascomycetes</taxon>
        <taxon>Dipodascales</taxon>
        <taxon>Dipodascaceae</taxon>
        <taxon>Geotrichum</taxon>
    </lineage>
</organism>
<accession>A0A0J9X4C8</accession>
<sequence length="695" mass="76599">MKRQSAVSALSSARSSPGRVSKSPSPALKNRASPLSAASVVKARVSRPVSAKSAFQALSNSNSSSERESIHSILRQENDDQLYDDDDDIEEIESLLNEEDPVDESISDVVTNAEIKFSKNSLNVINTETGLTVGLQLGENIAIKGQCKITVQKGAIRVYGALLKAGPKQYSVSASSASSFPVIECALARGKSKDVFIATPENKSIENDYTTIISIENNFSGLENIPTLYAESASLKNLWGGLTNDHRTFSPVFNTQLSTQMTLIPPEWTDAMNSVAEKLSKHSVVLVAGAKSSGKSMFAKYLSNFMLSKIGKESVYYLDCDPKHSEYSPIGLVSLHKVAYNFTVPFGQSAENKCIKAHSIGDVDPKKAFLHYIQAIEDLINEYKNIDPSKKFSTLIINTPGWSKGLGMQLLEQIYNYAEPSTFVYLGPDCDLESFQDFERTFKPYIERERRPSLVVLDTPLQFIKGHLPGRGAEKLGSRDLQDLQLLGYFHYVHQFGLFNFKQKITKFRPYAIPYRKYGQSTLGSLGIEAFGIMFAEGIVSDDIELCLRGSIVSIVAVSSSVRLEITQETAEQLPWLGTKGIDAITPFNSRCVGLGLIQSLNKSASQVKLITPIDCANVLGSVRENNEKLILVRGSIQYPLVDLLRTENPSDQVYIVRDASTKQIVKTSKYVPFVTVEDPEGIENKIQTLQASMK</sequence>
<evidence type="ECO:0000256" key="6">
    <source>
        <dbReference type="ARBA" id="ARBA00022777"/>
    </source>
</evidence>
<comment type="similarity">
    <text evidence="1">Belongs to the Clp1 family. NOL9/GRC3 subfamily.</text>
</comment>
<evidence type="ECO:0000256" key="1">
    <source>
        <dbReference type="ARBA" id="ARBA00011003"/>
    </source>
</evidence>
<evidence type="ECO:0000256" key="3">
    <source>
        <dbReference type="ARBA" id="ARBA00019824"/>
    </source>
</evidence>
<dbReference type="Gene3D" id="3.40.50.300">
    <property type="entry name" value="P-loop containing nucleotide triphosphate hydrolases"/>
    <property type="match status" value="1"/>
</dbReference>
<evidence type="ECO:0000256" key="5">
    <source>
        <dbReference type="ARBA" id="ARBA00022741"/>
    </source>
</evidence>
<keyword evidence="11" id="KW-1185">Reference proteome</keyword>
<dbReference type="InterPro" id="IPR027417">
    <property type="entry name" value="P-loop_NTPase"/>
</dbReference>
<dbReference type="GO" id="GO:0005524">
    <property type="term" value="F:ATP binding"/>
    <property type="evidence" value="ECO:0007669"/>
    <property type="project" value="UniProtKB-KW"/>
</dbReference>
<feature type="region of interest" description="Disordered" evidence="8">
    <location>
        <begin position="53"/>
        <end position="80"/>
    </location>
</feature>
<comment type="caution">
    <text evidence="10">The sequence shown here is derived from an EMBL/GenBank/DDBJ whole genome shotgun (WGS) entry which is preliminary data.</text>
</comment>
<keyword evidence="5" id="KW-0547">Nucleotide-binding</keyword>
<gene>
    <name evidence="10" type="ORF">BN980_GECA02s08304g</name>
</gene>
<keyword evidence="6 10" id="KW-0418">Kinase</keyword>
<evidence type="ECO:0000313" key="11">
    <source>
        <dbReference type="Proteomes" id="UP000242525"/>
    </source>
</evidence>
<dbReference type="GO" id="GO:0051731">
    <property type="term" value="F:polynucleotide 5'-hydroxyl-kinase activity"/>
    <property type="evidence" value="ECO:0007669"/>
    <property type="project" value="InterPro"/>
</dbReference>
<dbReference type="GO" id="GO:0000448">
    <property type="term" value="P:cleavage in ITS2 between 5.8S rRNA and LSU-rRNA of tricistronic rRNA transcript (SSU-rRNA, 5.8S rRNA, LSU-rRNA)"/>
    <property type="evidence" value="ECO:0007669"/>
    <property type="project" value="TreeGrafter"/>
</dbReference>
<name>A0A0J9X4C8_GEOCN</name>
<feature type="region of interest" description="Disordered" evidence="8">
    <location>
        <begin position="1"/>
        <end position="39"/>
    </location>
</feature>
<dbReference type="PANTHER" id="PTHR12755">
    <property type="entry name" value="CLEAVAGE/POLYADENYLATION FACTOR IA SUBUNIT CLP1P"/>
    <property type="match status" value="1"/>
</dbReference>
<evidence type="ECO:0000256" key="8">
    <source>
        <dbReference type="SAM" id="MobiDB-lite"/>
    </source>
</evidence>
<protein>
    <recommendedName>
        <fullName evidence="3">Polynucleotide 5'-hydroxyl-kinase GRC3</fullName>
    </recommendedName>
    <alternativeName>
        <fullName evidence="2">Polynucleotide 5'-hydroxyl-kinase grc3</fullName>
    </alternativeName>
</protein>
<dbReference type="PANTHER" id="PTHR12755:SF3">
    <property type="entry name" value="POLYNUCLEOTIDE 5'-HYDROXYL-KINASE NOL9"/>
    <property type="match status" value="1"/>
</dbReference>
<dbReference type="SUPFAM" id="SSF52540">
    <property type="entry name" value="P-loop containing nucleoside triphosphate hydrolases"/>
    <property type="match status" value="1"/>
</dbReference>
<dbReference type="Proteomes" id="UP000242525">
    <property type="component" value="Unassembled WGS sequence"/>
</dbReference>
<evidence type="ECO:0000259" key="9">
    <source>
        <dbReference type="Pfam" id="PF16575"/>
    </source>
</evidence>
<feature type="compositionally biased region" description="Low complexity" evidence="8">
    <location>
        <begin position="1"/>
        <end position="16"/>
    </location>
</feature>
<dbReference type="InterPro" id="IPR045116">
    <property type="entry name" value="Clp1/Grc3"/>
</dbReference>
<evidence type="ECO:0000256" key="7">
    <source>
        <dbReference type="ARBA" id="ARBA00022840"/>
    </source>
</evidence>
<reference evidence="10" key="1">
    <citation type="submission" date="2014-03" db="EMBL/GenBank/DDBJ databases">
        <authorList>
            <person name="Casaregola S."/>
        </authorList>
    </citation>
    <scope>NUCLEOTIDE SEQUENCE [LARGE SCALE GENOMIC DNA]</scope>
    <source>
        <strain evidence="10">CLIB 918</strain>
    </source>
</reference>
<feature type="compositionally biased region" description="Basic and acidic residues" evidence="8">
    <location>
        <begin position="65"/>
        <end position="78"/>
    </location>
</feature>
<evidence type="ECO:0000256" key="4">
    <source>
        <dbReference type="ARBA" id="ARBA00022679"/>
    </source>
</evidence>
<keyword evidence="4" id="KW-0808">Transferase</keyword>
<dbReference type="Pfam" id="PF16575">
    <property type="entry name" value="CLP1_P"/>
    <property type="match status" value="1"/>
</dbReference>
<evidence type="ECO:0000313" key="10">
    <source>
        <dbReference type="EMBL" id="CDO52267.1"/>
    </source>
</evidence>
<dbReference type="InterPro" id="IPR032319">
    <property type="entry name" value="CLP1_P"/>
</dbReference>
<keyword evidence="7" id="KW-0067">ATP-binding</keyword>
<dbReference type="AlphaFoldDB" id="A0A0J9X4C8"/>
<dbReference type="EMBL" id="CCBN010000002">
    <property type="protein sequence ID" value="CDO52267.1"/>
    <property type="molecule type" value="Genomic_DNA"/>
</dbReference>
<proteinExistence type="inferred from homology"/>
<dbReference type="GO" id="GO:0005634">
    <property type="term" value="C:nucleus"/>
    <property type="evidence" value="ECO:0007669"/>
    <property type="project" value="TreeGrafter"/>
</dbReference>
<dbReference type="STRING" id="1173061.A0A0J9X4C8"/>
<dbReference type="OrthoDB" id="4054781at2759"/>
<feature type="domain" description="Clp1 P-loop" evidence="9">
    <location>
        <begin position="289"/>
        <end position="436"/>
    </location>
</feature>
<evidence type="ECO:0000256" key="2">
    <source>
        <dbReference type="ARBA" id="ARBA00018706"/>
    </source>
</evidence>